<proteinExistence type="predicted"/>
<dbReference type="AlphaFoldDB" id="A0A438D6B3"/>
<gene>
    <name evidence="2" type="ORF">CK203_098720</name>
</gene>
<reference evidence="2 3" key="1">
    <citation type="journal article" date="2018" name="PLoS Genet.">
        <title>Population sequencing reveals clonal diversity and ancestral inbreeding in the grapevine cultivar Chardonnay.</title>
        <authorList>
            <person name="Roach M.J."/>
            <person name="Johnson D.L."/>
            <person name="Bohlmann J."/>
            <person name="van Vuuren H.J."/>
            <person name="Jones S.J."/>
            <person name="Pretorius I.S."/>
            <person name="Schmidt S.A."/>
            <person name="Borneman A.R."/>
        </authorList>
    </citation>
    <scope>NUCLEOTIDE SEQUENCE [LARGE SCALE GENOMIC DNA]</scope>
    <source>
        <strain evidence="3">cv. Chardonnay</strain>
        <tissue evidence="2">Leaf</tissue>
    </source>
</reference>
<dbReference type="Proteomes" id="UP000288805">
    <property type="component" value="Unassembled WGS sequence"/>
</dbReference>
<feature type="compositionally biased region" description="Polar residues" evidence="1">
    <location>
        <begin position="47"/>
        <end position="66"/>
    </location>
</feature>
<dbReference type="EMBL" id="QGNW01001776">
    <property type="protein sequence ID" value="RVW30966.1"/>
    <property type="molecule type" value="Genomic_DNA"/>
</dbReference>
<name>A0A438D6B3_VITVI</name>
<feature type="region of interest" description="Disordered" evidence="1">
    <location>
        <begin position="45"/>
        <end position="69"/>
    </location>
</feature>
<comment type="caution">
    <text evidence="2">The sequence shown here is derived from an EMBL/GenBank/DDBJ whole genome shotgun (WGS) entry which is preliminary data.</text>
</comment>
<evidence type="ECO:0000256" key="1">
    <source>
        <dbReference type="SAM" id="MobiDB-lite"/>
    </source>
</evidence>
<protein>
    <submittedName>
        <fullName evidence="2">Uncharacterized protein</fullName>
    </submittedName>
</protein>
<sequence length="220" mass="24828">MGVEGQSQDWSISLPTLVWSIQENGENLENSLETTHNDRRIVERQVCTKSPQDQSRLVESPNSSKQANHELQMKVKLTKEFEIKDSENPIDLNHKLSVVTDGALVDKERTSNGSNKKNVKVPKRYSRKGTIFSKWPYGCGSIYDANRGRPMTDKDPPLAIVLLLEIEPKGPMKLYHDNKATISIAHNTLQLADVFTKGVLNLRFNSMINKLGMKDIIEPT</sequence>
<organism evidence="2 3">
    <name type="scientific">Vitis vinifera</name>
    <name type="common">Grape</name>
    <dbReference type="NCBI Taxonomy" id="29760"/>
    <lineage>
        <taxon>Eukaryota</taxon>
        <taxon>Viridiplantae</taxon>
        <taxon>Streptophyta</taxon>
        <taxon>Embryophyta</taxon>
        <taxon>Tracheophyta</taxon>
        <taxon>Spermatophyta</taxon>
        <taxon>Magnoliopsida</taxon>
        <taxon>eudicotyledons</taxon>
        <taxon>Gunneridae</taxon>
        <taxon>Pentapetalae</taxon>
        <taxon>rosids</taxon>
        <taxon>Vitales</taxon>
        <taxon>Vitaceae</taxon>
        <taxon>Viteae</taxon>
        <taxon>Vitis</taxon>
    </lineage>
</organism>
<evidence type="ECO:0000313" key="2">
    <source>
        <dbReference type="EMBL" id="RVW30966.1"/>
    </source>
</evidence>
<evidence type="ECO:0000313" key="3">
    <source>
        <dbReference type="Proteomes" id="UP000288805"/>
    </source>
</evidence>
<accession>A0A438D6B3</accession>